<evidence type="ECO:0000256" key="3">
    <source>
        <dbReference type="ARBA" id="ARBA00006958"/>
    </source>
</evidence>
<sequence length="336" mass="38306">MSRITFYELLAVCGEKLAKKDARMRNAIISEEKLVITIRYLATGCSLAELHYNFRIGRSIASNIIQEICEAIWIELADKVIPQCSTEKWIEIAKGFQTCAQFPNCVGAIDGKHIWTKQPPNSGSMYYNYKQYYSTVLFAMCDANYCFSYIEVGLYVKSSDAGIFTNCKLYERLVDGTLGVPAPCAIDETNEKYPFIIVGDETFPLSENLLRHFGGKQLTPLKETFNARLTRARRYIECCFGILANKWRIFHRPIDLDIDVTVTVVKAACVLHNFIRTRDGNRWNDEKLDENINLEGLAPDTTHRGNPLALSARDKYGQYFVEQKTVKIIKIANKKC</sequence>
<evidence type="ECO:0000256" key="1">
    <source>
        <dbReference type="ARBA" id="ARBA00001968"/>
    </source>
</evidence>
<dbReference type="OrthoDB" id="6571700at2759"/>
<keyword evidence="6" id="KW-0378">Hydrolase</keyword>
<organism evidence="9 10">
    <name type="scientific">Acanthoscelides obtectus</name>
    <name type="common">Bean weevil</name>
    <name type="synonym">Bruchus obtectus</name>
    <dbReference type="NCBI Taxonomy" id="200917"/>
    <lineage>
        <taxon>Eukaryota</taxon>
        <taxon>Metazoa</taxon>
        <taxon>Ecdysozoa</taxon>
        <taxon>Arthropoda</taxon>
        <taxon>Hexapoda</taxon>
        <taxon>Insecta</taxon>
        <taxon>Pterygota</taxon>
        <taxon>Neoptera</taxon>
        <taxon>Endopterygota</taxon>
        <taxon>Coleoptera</taxon>
        <taxon>Polyphaga</taxon>
        <taxon>Cucujiformia</taxon>
        <taxon>Chrysomeloidea</taxon>
        <taxon>Chrysomelidae</taxon>
        <taxon>Bruchinae</taxon>
        <taxon>Bruchini</taxon>
        <taxon>Acanthoscelides</taxon>
    </lineage>
</organism>
<comment type="similarity">
    <text evidence="3">Belongs to the HARBI1 family.</text>
</comment>
<evidence type="ECO:0000256" key="6">
    <source>
        <dbReference type="ARBA" id="ARBA00022801"/>
    </source>
</evidence>
<proteinExistence type="inferred from homology"/>
<evidence type="ECO:0000256" key="2">
    <source>
        <dbReference type="ARBA" id="ARBA00004123"/>
    </source>
</evidence>
<dbReference type="AlphaFoldDB" id="A0A9P0M8C1"/>
<keyword evidence="7" id="KW-0539">Nucleus</keyword>
<keyword evidence="5" id="KW-0479">Metal-binding</keyword>
<dbReference type="GO" id="GO:0004518">
    <property type="term" value="F:nuclease activity"/>
    <property type="evidence" value="ECO:0007669"/>
    <property type="project" value="UniProtKB-KW"/>
</dbReference>
<dbReference type="EMBL" id="CAKOFQ010008364">
    <property type="protein sequence ID" value="CAH2013710.1"/>
    <property type="molecule type" value="Genomic_DNA"/>
</dbReference>
<evidence type="ECO:0000259" key="8">
    <source>
        <dbReference type="Pfam" id="PF13359"/>
    </source>
</evidence>
<comment type="cofactor">
    <cofactor evidence="1">
        <name>a divalent metal cation</name>
        <dbReference type="ChEBI" id="CHEBI:60240"/>
    </cofactor>
</comment>
<dbReference type="PANTHER" id="PTHR22930:SF269">
    <property type="entry name" value="NUCLEASE HARBI1-LIKE PROTEIN"/>
    <property type="match status" value="1"/>
</dbReference>
<gene>
    <name evidence="9" type="ORF">ACAOBT_LOCUS33630</name>
</gene>
<comment type="caution">
    <text evidence="9">The sequence shown here is derived from an EMBL/GenBank/DDBJ whole genome shotgun (WGS) entry which is preliminary data.</text>
</comment>
<dbReference type="Pfam" id="PF13359">
    <property type="entry name" value="DDE_Tnp_4"/>
    <property type="match status" value="1"/>
</dbReference>
<dbReference type="InterPro" id="IPR027806">
    <property type="entry name" value="HARBI1_dom"/>
</dbReference>
<evidence type="ECO:0000256" key="4">
    <source>
        <dbReference type="ARBA" id="ARBA00022722"/>
    </source>
</evidence>
<comment type="subcellular location">
    <subcellularLocation>
        <location evidence="2">Nucleus</location>
    </subcellularLocation>
</comment>
<dbReference type="GO" id="GO:0046872">
    <property type="term" value="F:metal ion binding"/>
    <property type="evidence" value="ECO:0007669"/>
    <property type="project" value="UniProtKB-KW"/>
</dbReference>
<dbReference type="InterPro" id="IPR045249">
    <property type="entry name" value="HARBI1-like"/>
</dbReference>
<accession>A0A9P0M8C1</accession>
<dbReference type="GO" id="GO:0005634">
    <property type="term" value="C:nucleus"/>
    <property type="evidence" value="ECO:0007669"/>
    <property type="project" value="UniProtKB-SubCell"/>
</dbReference>
<dbReference type="PANTHER" id="PTHR22930">
    <property type="match status" value="1"/>
</dbReference>
<name>A0A9P0M8C1_ACAOB</name>
<feature type="domain" description="DDE Tnp4" evidence="8">
    <location>
        <begin position="109"/>
        <end position="273"/>
    </location>
</feature>
<evidence type="ECO:0000256" key="5">
    <source>
        <dbReference type="ARBA" id="ARBA00022723"/>
    </source>
</evidence>
<dbReference type="GO" id="GO:0016787">
    <property type="term" value="F:hydrolase activity"/>
    <property type="evidence" value="ECO:0007669"/>
    <property type="project" value="UniProtKB-KW"/>
</dbReference>
<reference evidence="9" key="1">
    <citation type="submission" date="2022-03" db="EMBL/GenBank/DDBJ databases">
        <authorList>
            <person name="Sayadi A."/>
        </authorList>
    </citation>
    <scope>NUCLEOTIDE SEQUENCE</scope>
</reference>
<evidence type="ECO:0000313" key="10">
    <source>
        <dbReference type="Proteomes" id="UP001152888"/>
    </source>
</evidence>
<keyword evidence="4" id="KW-0540">Nuclease</keyword>
<dbReference type="Proteomes" id="UP001152888">
    <property type="component" value="Unassembled WGS sequence"/>
</dbReference>
<protein>
    <recommendedName>
        <fullName evidence="8">DDE Tnp4 domain-containing protein</fullName>
    </recommendedName>
</protein>
<evidence type="ECO:0000313" key="9">
    <source>
        <dbReference type="EMBL" id="CAH2013710.1"/>
    </source>
</evidence>
<keyword evidence="10" id="KW-1185">Reference proteome</keyword>
<evidence type="ECO:0000256" key="7">
    <source>
        <dbReference type="ARBA" id="ARBA00023242"/>
    </source>
</evidence>